<dbReference type="InterPro" id="IPR012842">
    <property type="entry name" value="T3SS_SctL/SctL2"/>
</dbReference>
<dbReference type="PANTHER" id="PTHR34982">
    <property type="entry name" value="YOP PROTEINS TRANSLOCATION PROTEIN L"/>
    <property type="match status" value="1"/>
</dbReference>
<dbReference type="OrthoDB" id="8221108at2"/>
<keyword evidence="3" id="KW-0963">Cytoplasm</keyword>
<evidence type="ECO:0000256" key="1">
    <source>
        <dbReference type="ARBA" id="ARBA00004496"/>
    </source>
</evidence>
<keyword evidence="8" id="KW-0614">Plasmid</keyword>
<dbReference type="InterPro" id="IPR018035">
    <property type="entry name" value="Flagellar_FliH/T3SS_HrpE"/>
</dbReference>
<feature type="domain" description="Flagellar assembly protein FliH/Type III secretion system HrpE" evidence="7">
    <location>
        <begin position="85"/>
        <end position="205"/>
    </location>
</feature>
<dbReference type="GO" id="GO:0005829">
    <property type="term" value="C:cytosol"/>
    <property type="evidence" value="ECO:0007669"/>
    <property type="project" value="TreeGrafter"/>
</dbReference>
<dbReference type="SUPFAM" id="SSF160527">
    <property type="entry name" value="V-type ATPase subunit E-like"/>
    <property type="match status" value="1"/>
</dbReference>
<dbReference type="NCBIfam" id="TIGR02499">
    <property type="entry name" value="HrpE_YscL_not"/>
    <property type="match status" value="1"/>
</dbReference>
<keyword evidence="4" id="KW-0653">Protein transport</keyword>
<dbReference type="NCBIfam" id="NF005392">
    <property type="entry name" value="PRK06937.1"/>
    <property type="match status" value="1"/>
</dbReference>
<comment type="subcellular location">
    <subcellularLocation>
        <location evidence="1">Cytoplasm</location>
    </subcellularLocation>
</comment>
<dbReference type="KEGG" id="yen:YEP0047"/>
<dbReference type="Pfam" id="PF02108">
    <property type="entry name" value="FliH"/>
    <property type="match status" value="1"/>
</dbReference>
<geneLocation type="plasmid" evidence="8 9">
    <name>pYVe8081</name>
</geneLocation>
<comment type="similarity">
    <text evidence="5">Belongs to the SctL stator family.</text>
</comment>
<keyword evidence="2" id="KW-0813">Transport</keyword>
<dbReference type="RefSeq" id="WP_011117643.1">
    <property type="nucleotide sequence ID" value="NC_008791.1"/>
</dbReference>
<protein>
    <recommendedName>
        <fullName evidence="6">Type 3 secretion system stator protein</fullName>
    </recommendedName>
</protein>
<evidence type="ECO:0000256" key="3">
    <source>
        <dbReference type="ARBA" id="ARBA00022490"/>
    </source>
</evidence>
<sequence>MSQTCQTGYAYMQPFVQIIPSNLSLACGLRILRAEDYQSSLTTEELISAAKQDAEKILADAQEVYEQQKQLGWQAGMDEARTLQATLIHETQLQCQQFYRHVEQQMSEVVLLAVRKILNDYDQVDVTLQVVREALALVSNQKQVVVRVNPDQAGAIREQIAKVHKDFPEISYLEVTADARLDQGGCILETEVGIIDASIDGQIEALSRAISTTLGQMKVIEEE</sequence>
<dbReference type="PATRIC" id="fig|393305.7.peg.48"/>
<proteinExistence type="inferred from homology"/>
<evidence type="ECO:0000259" key="7">
    <source>
        <dbReference type="Pfam" id="PF02108"/>
    </source>
</evidence>
<dbReference type="EMBL" id="AM286416">
    <property type="protein sequence ID" value="CAL10069.1"/>
    <property type="molecule type" value="Genomic_DNA"/>
</dbReference>
<evidence type="ECO:0000313" key="8">
    <source>
        <dbReference type="EMBL" id="CAL10069.1"/>
    </source>
</evidence>
<evidence type="ECO:0000256" key="5">
    <source>
        <dbReference type="ARBA" id="ARBA00024335"/>
    </source>
</evidence>
<name>A1JUA3_YERE8</name>
<dbReference type="AlphaFoldDB" id="A1JUA3"/>
<evidence type="ECO:0000313" key="9">
    <source>
        <dbReference type="Proteomes" id="UP000000642"/>
    </source>
</evidence>
<reference evidence="8 9" key="1">
    <citation type="journal article" date="2006" name="PLoS Genet.">
        <title>The complete genome sequence and comparative genome analysis of the high pathogenicity Yersinia enterocolitica strain 8081.</title>
        <authorList>
            <person name="Thomson N.R."/>
            <person name="Howard S."/>
            <person name="Wren B.W."/>
            <person name="Holden M.T.G."/>
            <person name="Crossman L."/>
            <person name="Challis G.L."/>
            <person name="Churcher C."/>
            <person name="Mungall K."/>
            <person name="Brooks K."/>
            <person name="Chillingworth T."/>
            <person name="Feltwell T."/>
            <person name="Abdellah Z."/>
            <person name="Hauser H."/>
            <person name="Jagels K."/>
            <person name="Maddison M."/>
            <person name="Moule S."/>
            <person name="Sanders M."/>
            <person name="Whitehead S."/>
            <person name="Quail M.A."/>
            <person name="Dougan G."/>
            <person name="Parkhill J."/>
            <person name="Prentice M.B."/>
        </authorList>
    </citation>
    <scope>NUCLEOTIDE SEQUENCE [LARGE SCALE GENOMIC DNA]</scope>
    <source>
        <strain evidence="9">NCTC 13174 / 8081</strain>
        <plasmid evidence="9">Plasmid pYVe8081</plasmid>
    </source>
</reference>
<accession>A1JUA3</accession>
<dbReference type="InterPro" id="IPR051472">
    <property type="entry name" value="T3SS_Stator/FliH"/>
</dbReference>
<dbReference type="GO" id="GO:0030254">
    <property type="term" value="P:protein secretion by the type III secretion system"/>
    <property type="evidence" value="ECO:0007669"/>
    <property type="project" value="InterPro"/>
</dbReference>
<evidence type="ECO:0000256" key="6">
    <source>
        <dbReference type="ARBA" id="ARBA00040494"/>
    </source>
</evidence>
<organism evidence="8 9">
    <name type="scientific">Yersinia enterocolitica serotype O:8 / biotype 1B (strain NCTC 13174 / 8081)</name>
    <dbReference type="NCBI Taxonomy" id="393305"/>
    <lineage>
        <taxon>Bacteria</taxon>
        <taxon>Pseudomonadati</taxon>
        <taxon>Pseudomonadota</taxon>
        <taxon>Gammaproteobacteria</taxon>
        <taxon>Enterobacterales</taxon>
        <taxon>Yersiniaceae</taxon>
        <taxon>Yersinia</taxon>
    </lineage>
</organism>
<dbReference type="Proteomes" id="UP000000642">
    <property type="component" value="Plasmid pYVe8081"/>
</dbReference>
<evidence type="ECO:0000256" key="2">
    <source>
        <dbReference type="ARBA" id="ARBA00022448"/>
    </source>
</evidence>
<dbReference type="HOGENOM" id="CLU_062625_2_1_6"/>
<gene>
    <name evidence="8" type="primary">yscL</name>
    <name evidence="8" type="ordered locus">YEP0047</name>
</gene>
<evidence type="ECO:0000256" key="4">
    <source>
        <dbReference type="ARBA" id="ARBA00022927"/>
    </source>
</evidence>
<dbReference type="eggNOG" id="COG1317">
    <property type="taxonomic scope" value="Bacteria"/>
</dbReference>
<dbReference type="PANTHER" id="PTHR34982:SF4">
    <property type="entry name" value="TYPE 3 SECRETION SYSTEM STATOR PROTEIN"/>
    <property type="match status" value="1"/>
</dbReference>
<dbReference type="Gene3D" id="1.20.5.2950">
    <property type="match status" value="1"/>
</dbReference>